<feature type="compositionally biased region" description="Basic and acidic residues" evidence="1">
    <location>
        <begin position="260"/>
        <end position="273"/>
    </location>
</feature>
<feature type="region of interest" description="Disordered" evidence="1">
    <location>
        <begin position="252"/>
        <end position="273"/>
    </location>
</feature>
<sequence>MGRFRRCLLLLLGVFVTASGCASPIAIQRVDPHQDNLSLSSCDRAWTDARLLTRRAADPFFTSAAGARIILPLAAAQTWQDVTVRCPTRFDEAVNRSALAWMTAHTRAQQTPASPLSATVEDPGTLTTQAVQSLPAAARLLNPVQVSDAAKAEDESGFSLILLAGRRPGGDQALLSVGDRHHEAAQTLASADPTADPRQAVYSVQKLLKHPQTMTDPANGLEAPTESVVEVNCARSLTQVFRSAVSTVQDADGFGTASQGRDDRSEGPTPACHEHESTLRTLSLLATAHTYTALSQGYPAFPQALLSFVQESTAPNE</sequence>
<name>A0A086YYS9_9BIFI</name>
<evidence type="ECO:0000313" key="4">
    <source>
        <dbReference type="Proteomes" id="UP000029015"/>
    </source>
</evidence>
<keyword evidence="2" id="KW-0732">Signal</keyword>
<dbReference type="AlphaFoldDB" id="A0A086YYS9"/>
<accession>A0A086YYS9</accession>
<dbReference type="OrthoDB" id="3239836at2"/>
<keyword evidence="4" id="KW-1185">Reference proteome</keyword>
<protein>
    <recommendedName>
        <fullName evidence="5">Lipoprotein</fullName>
    </recommendedName>
</protein>
<feature type="chain" id="PRO_5038806562" description="Lipoprotein" evidence="2">
    <location>
        <begin position="23"/>
        <end position="317"/>
    </location>
</feature>
<dbReference type="eggNOG" id="ENOG5031XYD">
    <property type="taxonomic scope" value="Bacteria"/>
</dbReference>
<evidence type="ECO:0000256" key="2">
    <source>
        <dbReference type="SAM" id="SignalP"/>
    </source>
</evidence>
<gene>
    <name evidence="3" type="ORF">BACT_0261</name>
</gene>
<dbReference type="RefSeq" id="WP_051905489.1">
    <property type="nucleotide sequence ID" value="NZ_CP011786.1"/>
</dbReference>
<comment type="caution">
    <text evidence="3">The sequence shown here is derived from an EMBL/GenBank/DDBJ whole genome shotgun (WGS) entry which is preliminary data.</text>
</comment>
<dbReference type="EMBL" id="JGYK01000002">
    <property type="protein sequence ID" value="KFI39429.1"/>
    <property type="molecule type" value="Genomic_DNA"/>
</dbReference>
<dbReference type="Proteomes" id="UP000029015">
    <property type="component" value="Unassembled WGS sequence"/>
</dbReference>
<feature type="signal peptide" evidence="2">
    <location>
        <begin position="1"/>
        <end position="22"/>
    </location>
</feature>
<reference evidence="3 4" key="1">
    <citation type="submission" date="2014-03" db="EMBL/GenBank/DDBJ databases">
        <title>Genomics of Bifidobacteria.</title>
        <authorList>
            <person name="Ventura M."/>
            <person name="Milani C."/>
            <person name="Lugli G.A."/>
        </authorList>
    </citation>
    <scope>NUCLEOTIDE SEQUENCE [LARGE SCALE GENOMIC DNA]</scope>
    <source>
        <strain evidence="3 4">DSM 22766</strain>
    </source>
</reference>
<proteinExistence type="predicted"/>
<evidence type="ECO:0008006" key="5">
    <source>
        <dbReference type="Google" id="ProtNLM"/>
    </source>
</evidence>
<evidence type="ECO:0000256" key="1">
    <source>
        <dbReference type="SAM" id="MobiDB-lite"/>
    </source>
</evidence>
<evidence type="ECO:0000313" key="3">
    <source>
        <dbReference type="EMBL" id="KFI39429.1"/>
    </source>
</evidence>
<organism evidence="3 4">
    <name type="scientific">Bifidobacterium actinocoloniiforme DSM 22766</name>
    <dbReference type="NCBI Taxonomy" id="1437605"/>
    <lineage>
        <taxon>Bacteria</taxon>
        <taxon>Bacillati</taxon>
        <taxon>Actinomycetota</taxon>
        <taxon>Actinomycetes</taxon>
        <taxon>Bifidobacteriales</taxon>
        <taxon>Bifidobacteriaceae</taxon>
        <taxon>Bifidobacterium</taxon>
    </lineage>
</organism>
<dbReference type="PROSITE" id="PS51257">
    <property type="entry name" value="PROKAR_LIPOPROTEIN"/>
    <property type="match status" value="1"/>
</dbReference>